<dbReference type="InterPro" id="IPR002575">
    <property type="entry name" value="Aminoglycoside_PTrfase"/>
</dbReference>
<dbReference type="Gene3D" id="3.90.1200.10">
    <property type="match status" value="1"/>
</dbReference>
<evidence type="ECO:0000313" key="2">
    <source>
        <dbReference type="EMBL" id="MDQ0168349.1"/>
    </source>
</evidence>
<sequence>MNKQEIIVLAKSKGLDILENKLKINESGLDFQVAHAEDLEGTKWILRIPRRGDSMNKAKQEKHVLDVVNQHTSIQAPSWSIFTKELIAYKQLDGTPAATVNPELQDYEWTFDSQNSPEAYHQTFGQVLADLHQVSIELVKTNGMTIHSAEEARLSMKARMKKVKDTYGVDTSLWERWQSWVSNEAFWPKYTGLSHGDIHPGHILIDSSCRVTGLIDWTEVAVTDVSRDFQGHYLIFGENGLDKALASYENAGGRTWTHMKEHIIELQTTAAISVAEFAESSGLKEMEEMAKKMLGVSDNE</sequence>
<dbReference type="CDD" id="cd05152">
    <property type="entry name" value="MPH2"/>
    <property type="match status" value="1"/>
</dbReference>
<dbReference type="Pfam" id="PF01636">
    <property type="entry name" value="APH"/>
    <property type="match status" value="1"/>
</dbReference>
<evidence type="ECO:0000259" key="1">
    <source>
        <dbReference type="Pfam" id="PF01636"/>
    </source>
</evidence>
<dbReference type="PANTHER" id="PTHR21310:SF15">
    <property type="entry name" value="AMINOGLYCOSIDE PHOSPHOTRANSFERASE DOMAIN-CONTAINING PROTEIN"/>
    <property type="match status" value="1"/>
</dbReference>
<dbReference type="SUPFAM" id="SSF56112">
    <property type="entry name" value="Protein kinase-like (PK-like)"/>
    <property type="match status" value="1"/>
</dbReference>
<accession>A0ABT9W5K5</accession>
<dbReference type="Proteomes" id="UP001235840">
    <property type="component" value="Unassembled WGS sequence"/>
</dbReference>
<dbReference type="PANTHER" id="PTHR21310">
    <property type="entry name" value="AMINOGLYCOSIDE PHOSPHOTRANSFERASE-RELATED-RELATED"/>
    <property type="match status" value="1"/>
</dbReference>
<dbReference type="RefSeq" id="WP_307398018.1">
    <property type="nucleotide sequence ID" value="NZ_BAAADK010000016.1"/>
</dbReference>
<organism evidence="2 3">
    <name type="scientific">Caldalkalibacillus horti</name>
    <dbReference type="NCBI Taxonomy" id="77523"/>
    <lineage>
        <taxon>Bacteria</taxon>
        <taxon>Bacillati</taxon>
        <taxon>Bacillota</taxon>
        <taxon>Bacilli</taxon>
        <taxon>Bacillales</taxon>
        <taxon>Bacillaceae</taxon>
        <taxon>Caldalkalibacillus</taxon>
    </lineage>
</organism>
<reference evidence="2 3" key="1">
    <citation type="submission" date="2023-07" db="EMBL/GenBank/DDBJ databases">
        <title>Genomic Encyclopedia of Type Strains, Phase IV (KMG-IV): sequencing the most valuable type-strain genomes for metagenomic binning, comparative biology and taxonomic classification.</title>
        <authorList>
            <person name="Goeker M."/>
        </authorList>
    </citation>
    <scope>NUCLEOTIDE SEQUENCE [LARGE SCALE GENOMIC DNA]</scope>
    <source>
        <strain evidence="2 3">DSM 12751</strain>
    </source>
</reference>
<name>A0ABT9W5K5_9BACI</name>
<proteinExistence type="predicted"/>
<feature type="domain" description="Aminoglycoside phosphotransferase" evidence="1">
    <location>
        <begin position="22"/>
        <end position="261"/>
    </location>
</feature>
<dbReference type="Gene3D" id="3.30.200.20">
    <property type="entry name" value="Phosphorylase Kinase, domain 1"/>
    <property type="match status" value="1"/>
</dbReference>
<keyword evidence="3" id="KW-1185">Reference proteome</keyword>
<protein>
    <submittedName>
        <fullName evidence="2">Macrolide phosphotransferase</fullName>
    </submittedName>
</protein>
<dbReference type="EMBL" id="JAUSTY010000028">
    <property type="protein sequence ID" value="MDQ0168349.1"/>
    <property type="molecule type" value="Genomic_DNA"/>
</dbReference>
<dbReference type="InterPro" id="IPR011009">
    <property type="entry name" value="Kinase-like_dom_sf"/>
</dbReference>
<comment type="caution">
    <text evidence="2">The sequence shown here is derived from an EMBL/GenBank/DDBJ whole genome shotgun (WGS) entry which is preliminary data.</text>
</comment>
<evidence type="ECO:0000313" key="3">
    <source>
        <dbReference type="Proteomes" id="UP001235840"/>
    </source>
</evidence>
<dbReference type="InterPro" id="IPR051678">
    <property type="entry name" value="AGP_Transferase"/>
</dbReference>
<gene>
    <name evidence="2" type="ORF">J2S11_004311</name>
</gene>